<dbReference type="EMBL" id="BJWL01000026">
    <property type="protein sequence ID" value="GFZ16899.1"/>
    <property type="molecule type" value="Genomic_DNA"/>
</dbReference>
<gene>
    <name evidence="4" type="ORF">Acr_26g0001690</name>
</gene>
<organism evidence="4 5">
    <name type="scientific">Actinidia rufa</name>
    <dbReference type="NCBI Taxonomy" id="165716"/>
    <lineage>
        <taxon>Eukaryota</taxon>
        <taxon>Viridiplantae</taxon>
        <taxon>Streptophyta</taxon>
        <taxon>Embryophyta</taxon>
        <taxon>Tracheophyta</taxon>
        <taxon>Spermatophyta</taxon>
        <taxon>Magnoliopsida</taxon>
        <taxon>eudicotyledons</taxon>
        <taxon>Gunneridae</taxon>
        <taxon>Pentapetalae</taxon>
        <taxon>asterids</taxon>
        <taxon>Ericales</taxon>
        <taxon>Actinidiaceae</taxon>
        <taxon>Actinidia</taxon>
    </lineage>
</organism>
<feature type="domain" description="DUF936" evidence="2">
    <location>
        <begin position="1"/>
        <end position="48"/>
    </location>
</feature>
<dbReference type="AlphaFoldDB" id="A0A7J0H1C6"/>
<feature type="region of interest" description="Disordered" evidence="1">
    <location>
        <begin position="265"/>
        <end position="286"/>
    </location>
</feature>
<feature type="compositionally biased region" description="Polar residues" evidence="1">
    <location>
        <begin position="265"/>
        <end position="280"/>
    </location>
</feature>
<evidence type="ECO:0000313" key="5">
    <source>
        <dbReference type="Proteomes" id="UP000585474"/>
    </source>
</evidence>
<dbReference type="InterPro" id="IPR048297">
    <property type="entry name" value="DUF936_dom_pln"/>
</dbReference>
<dbReference type="InterPro" id="IPR049172">
    <property type="entry name" value="DUF6857_pln"/>
</dbReference>
<sequence length="409" mass="46300">MYLSLPHEQDELILTNRLQLGKFIYKLEASNPVPVLRGVMPVLGGHLVMELQKILFLGSELNSVDNDSDSDSPKSAVSSSTRISKRRSWNERELLDVKDIFDDSVAQQETRPRVSPVRSVRYDSSDKKKSYRAVNDRKGAEYRIPWDSLPSNLVMLGMLLLLRLCMRAYAAEKIIKCPSTYSEFQSSKSDDPQLFIDKRFILQDDLAQTRLVGQLLTNISPLRTSDTDINSTGPVKEVLHLAVERKKNSTSWIKSAVAYDLSPCSSSLRPTSTKDSANTTKKSRTAGRLTKPKMACMVRNQRKNGDVADESRRSFMGYVENFLDEVESKTSTMNSHSKIAGMTYQIKRMNDIVKNKANSEKNGWRGSFTLDDSEIEACVRVRNKIYEVLLKNIERTAMAFDKMKAQGQD</sequence>
<evidence type="ECO:0000256" key="1">
    <source>
        <dbReference type="SAM" id="MobiDB-lite"/>
    </source>
</evidence>
<dbReference type="Pfam" id="PF06075">
    <property type="entry name" value="DUF936"/>
    <property type="match status" value="1"/>
</dbReference>
<evidence type="ECO:0000259" key="3">
    <source>
        <dbReference type="Pfam" id="PF21647"/>
    </source>
</evidence>
<dbReference type="Proteomes" id="UP000585474">
    <property type="component" value="Unassembled WGS sequence"/>
</dbReference>
<dbReference type="PANTHER" id="PTHR31928">
    <property type="entry name" value="EXPRESSED PROTEIN"/>
    <property type="match status" value="1"/>
</dbReference>
<dbReference type="Pfam" id="PF21647">
    <property type="entry name" value="DUF6857"/>
    <property type="match status" value="2"/>
</dbReference>
<evidence type="ECO:0000313" key="4">
    <source>
        <dbReference type="EMBL" id="GFZ16899.1"/>
    </source>
</evidence>
<protein>
    <submittedName>
        <fullName evidence="4">GPI-anchored adhesin-like protein, putative</fullName>
    </submittedName>
</protein>
<proteinExistence type="predicted"/>
<feature type="domain" description="DUF6857" evidence="3">
    <location>
        <begin position="307"/>
        <end position="399"/>
    </location>
</feature>
<name>A0A7J0H1C6_9ERIC</name>
<comment type="caution">
    <text evidence="4">The sequence shown here is derived from an EMBL/GenBank/DDBJ whole genome shotgun (WGS) entry which is preliminary data.</text>
</comment>
<evidence type="ECO:0000259" key="2">
    <source>
        <dbReference type="Pfam" id="PF06075"/>
    </source>
</evidence>
<dbReference type="InterPro" id="IPR010341">
    <property type="entry name" value="DUF936_pln"/>
</dbReference>
<accession>A0A7J0H1C6</accession>
<reference evidence="4 5" key="1">
    <citation type="submission" date="2019-07" db="EMBL/GenBank/DDBJ databases">
        <title>De Novo Assembly of kiwifruit Actinidia rufa.</title>
        <authorList>
            <person name="Sugita-Konishi S."/>
            <person name="Sato K."/>
            <person name="Mori E."/>
            <person name="Abe Y."/>
            <person name="Kisaki G."/>
            <person name="Hamano K."/>
            <person name="Suezawa K."/>
            <person name="Otani M."/>
            <person name="Fukuda T."/>
            <person name="Manabe T."/>
            <person name="Gomi K."/>
            <person name="Tabuchi M."/>
            <person name="Akimitsu K."/>
            <person name="Kataoka I."/>
        </authorList>
    </citation>
    <scope>NUCLEOTIDE SEQUENCE [LARGE SCALE GENOMIC DNA]</scope>
    <source>
        <strain evidence="5">cv. Fuchu</strain>
    </source>
</reference>
<feature type="domain" description="DUF6857" evidence="3">
    <location>
        <begin position="134"/>
        <end position="303"/>
    </location>
</feature>
<keyword evidence="5" id="KW-1185">Reference proteome</keyword>
<dbReference type="OrthoDB" id="773154at2759"/>
<dbReference type="PANTHER" id="PTHR31928:SF12">
    <property type="entry name" value="DUF3741 DOMAIN-CONTAINING PROTEIN"/>
    <property type="match status" value="1"/>
</dbReference>